<dbReference type="Proteomes" id="UP001145069">
    <property type="component" value="Unassembled WGS sequence"/>
</dbReference>
<accession>A0A9X3WF32</accession>
<dbReference type="InterPro" id="IPR010773">
    <property type="entry name" value="Mycophage_PG1_Gp7"/>
</dbReference>
<comment type="caution">
    <text evidence="2">The sequence shown here is derived from an EMBL/GenBank/DDBJ whole genome shotgun (WGS) entry which is preliminary data.</text>
</comment>
<name>A0A9X3WF32_9BACI</name>
<keyword evidence="1" id="KW-1133">Transmembrane helix</keyword>
<dbReference type="EMBL" id="JAMQKC010000006">
    <property type="protein sequence ID" value="MDC3417105.1"/>
    <property type="molecule type" value="Genomic_DNA"/>
</dbReference>
<evidence type="ECO:0000313" key="2">
    <source>
        <dbReference type="EMBL" id="MDC3417105.1"/>
    </source>
</evidence>
<protein>
    <submittedName>
        <fullName evidence="2">DUF1360 domain-containing protein</fullName>
    </submittedName>
</protein>
<dbReference type="AlphaFoldDB" id="A0A9X3WF32"/>
<keyword evidence="1" id="KW-0472">Membrane</keyword>
<gene>
    <name evidence="2" type="ORF">NC799_09235</name>
</gene>
<proteinExistence type="predicted"/>
<keyword evidence="1" id="KW-0812">Transmembrane</keyword>
<reference evidence="2" key="1">
    <citation type="submission" date="2022-06" db="EMBL/GenBank/DDBJ databases">
        <title>Aquibacillus sp. a new bacterium isolated from soil saline samples.</title>
        <authorList>
            <person name="Galisteo C."/>
            <person name="De La Haba R."/>
            <person name="Sanchez-Porro C."/>
            <person name="Ventosa A."/>
        </authorList>
    </citation>
    <scope>NUCLEOTIDE SEQUENCE</scope>
    <source>
        <strain evidence="2">3ASR75-54</strain>
    </source>
</reference>
<keyword evidence="3" id="KW-1185">Reference proteome</keyword>
<evidence type="ECO:0000256" key="1">
    <source>
        <dbReference type="SAM" id="Phobius"/>
    </source>
</evidence>
<organism evidence="2 3">
    <name type="scientific">Aquibacillus salsiterrae</name>
    <dbReference type="NCBI Taxonomy" id="2950439"/>
    <lineage>
        <taxon>Bacteria</taxon>
        <taxon>Bacillati</taxon>
        <taxon>Bacillota</taxon>
        <taxon>Bacilli</taxon>
        <taxon>Bacillales</taxon>
        <taxon>Bacillaceae</taxon>
        <taxon>Aquibacillus</taxon>
    </lineage>
</organism>
<feature type="transmembrane region" description="Helical" evidence="1">
    <location>
        <begin position="89"/>
        <end position="110"/>
    </location>
</feature>
<dbReference type="Pfam" id="PF07098">
    <property type="entry name" value="DUF1360"/>
    <property type="match status" value="1"/>
</dbReference>
<feature type="transmembrane region" description="Helical" evidence="1">
    <location>
        <begin position="60"/>
        <end position="83"/>
    </location>
</feature>
<sequence length="115" mass="13099">MTGFEFIVLALATFRLTHLIVFDTITGFLRAPFIEVEEEVWEDGIVDEIVHVKGKGVRRFIGELISCYWCTGVWSAIIVYISYYFIPTIAYPIIIILALAAVSSIIHVMINKWSI</sequence>
<dbReference type="RefSeq" id="WP_272446166.1">
    <property type="nucleotide sequence ID" value="NZ_JAMQKC010000006.1"/>
</dbReference>
<evidence type="ECO:0000313" key="3">
    <source>
        <dbReference type="Proteomes" id="UP001145069"/>
    </source>
</evidence>